<accession>A0A166LF63</accession>
<name>A0A166LF63_9AGAM</name>
<sequence length="168" mass="18157">MSPSSETPSSVLGAFSVATTRFAQTPVILRTKETFTMTASPPDINFFICSFNDVRHTRKTATIKKMIKRISGPDGELLPLGTDAAGSIARTWVVVPYRYNRAVRSSSIGGGGPAYLTGRVERLEILSRSSSYSDPTKSRVCSIDTTTSPYKSRERIGNTTLVSALGLS</sequence>
<organism evidence="1 2">
    <name type="scientific">Athelia psychrophila</name>
    <dbReference type="NCBI Taxonomy" id="1759441"/>
    <lineage>
        <taxon>Eukaryota</taxon>
        <taxon>Fungi</taxon>
        <taxon>Dikarya</taxon>
        <taxon>Basidiomycota</taxon>
        <taxon>Agaricomycotina</taxon>
        <taxon>Agaricomycetes</taxon>
        <taxon>Agaricomycetidae</taxon>
        <taxon>Atheliales</taxon>
        <taxon>Atheliaceae</taxon>
        <taxon>Athelia</taxon>
    </lineage>
</organism>
<proteinExistence type="predicted"/>
<dbReference type="EMBL" id="KV417536">
    <property type="protein sequence ID" value="KZP22891.1"/>
    <property type="molecule type" value="Genomic_DNA"/>
</dbReference>
<reference evidence="1 2" key="1">
    <citation type="journal article" date="2016" name="Mol. Biol. Evol.">
        <title>Comparative Genomics of Early-Diverging Mushroom-Forming Fungi Provides Insights into the Origins of Lignocellulose Decay Capabilities.</title>
        <authorList>
            <person name="Nagy L.G."/>
            <person name="Riley R."/>
            <person name="Tritt A."/>
            <person name="Adam C."/>
            <person name="Daum C."/>
            <person name="Floudas D."/>
            <person name="Sun H."/>
            <person name="Yadav J.S."/>
            <person name="Pangilinan J."/>
            <person name="Larsson K.H."/>
            <person name="Matsuura K."/>
            <person name="Barry K."/>
            <person name="Labutti K."/>
            <person name="Kuo R."/>
            <person name="Ohm R.A."/>
            <person name="Bhattacharya S.S."/>
            <person name="Shirouzu T."/>
            <person name="Yoshinaga Y."/>
            <person name="Martin F.M."/>
            <person name="Grigoriev I.V."/>
            <person name="Hibbett D.S."/>
        </authorList>
    </citation>
    <scope>NUCLEOTIDE SEQUENCE [LARGE SCALE GENOMIC DNA]</scope>
    <source>
        <strain evidence="1 2">CBS 109695</strain>
    </source>
</reference>
<evidence type="ECO:0000313" key="1">
    <source>
        <dbReference type="EMBL" id="KZP22891.1"/>
    </source>
</evidence>
<dbReference type="AlphaFoldDB" id="A0A166LF63"/>
<protein>
    <submittedName>
        <fullName evidence="1">Uncharacterized protein</fullName>
    </submittedName>
</protein>
<evidence type="ECO:0000313" key="2">
    <source>
        <dbReference type="Proteomes" id="UP000076532"/>
    </source>
</evidence>
<gene>
    <name evidence="1" type="ORF">FIBSPDRAFT_890007</name>
</gene>
<dbReference type="Proteomes" id="UP000076532">
    <property type="component" value="Unassembled WGS sequence"/>
</dbReference>
<keyword evidence="2" id="KW-1185">Reference proteome</keyword>